<gene>
    <name evidence="2" type="ORF">NB231_14036</name>
</gene>
<dbReference type="InterPro" id="IPR045387">
    <property type="entry name" value="DUF6524"/>
</dbReference>
<dbReference type="Pfam" id="PF20134">
    <property type="entry name" value="DUF6524"/>
    <property type="match status" value="1"/>
</dbReference>
<dbReference type="HOGENOM" id="CLU_143520_0_0_6"/>
<dbReference type="RefSeq" id="WP_005003705.1">
    <property type="nucleotide sequence ID" value="NZ_CH672427.1"/>
</dbReference>
<name>A4BV33_9GAMM</name>
<sequence>MASNFSWNGFLIRFVAALILVFATYNPEHLSYFHWVVTNRDTQQLALKVFTGVVLLIGWTVFLRATLRSLGLIGTALAVAFFGTLLWVVIDFGWVAANNRRLMSYLLLLTLTAVLSTGMSWSHIRRRMSGQVDVDDVDE</sequence>
<protein>
    <submittedName>
        <fullName evidence="2">Uncharacterized protein</fullName>
    </submittedName>
</protein>
<feature type="transmembrane region" description="Helical" evidence="1">
    <location>
        <begin position="45"/>
        <end position="63"/>
    </location>
</feature>
<dbReference type="EMBL" id="AAOF01000022">
    <property type="protein sequence ID" value="EAR20454.1"/>
    <property type="molecule type" value="Genomic_DNA"/>
</dbReference>
<reference evidence="2 3" key="1">
    <citation type="submission" date="2006-02" db="EMBL/GenBank/DDBJ databases">
        <authorList>
            <person name="Waterbury J."/>
            <person name="Ferriera S."/>
            <person name="Johnson J."/>
            <person name="Kravitz S."/>
            <person name="Halpern A."/>
            <person name="Remington K."/>
            <person name="Beeson K."/>
            <person name="Tran B."/>
            <person name="Rogers Y.-H."/>
            <person name="Friedman R."/>
            <person name="Venter J.C."/>
        </authorList>
    </citation>
    <scope>NUCLEOTIDE SEQUENCE [LARGE SCALE GENOMIC DNA]</scope>
    <source>
        <strain evidence="2 3">Nb-231</strain>
    </source>
</reference>
<keyword evidence="3" id="KW-1185">Reference proteome</keyword>
<dbReference type="AlphaFoldDB" id="A4BV33"/>
<evidence type="ECO:0000313" key="2">
    <source>
        <dbReference type="EMBL" id="EAR20454.1"/>
    </source>
</evidence>
<organism evidence="2 3">
    <name type="scientific">Nitrococcus mobilis Nb-231</name>
    <dbReference type="NCBI Taxonomy" id="314278"/>
    <lineage>
        <taxon>Bacteria</taxon>
        <taxon>Pseudomonadati</taxon>
        <taxon>Pseudomonadota</taxon>
        <taxon>Gammaproteobacteria</taxon>
        <taxon>Chromatiales</taxon>
        <taxon>Ectothiorhodospiraceae</taxon>
        <taxon>Nitrococcus</taxon>
    </lineage>
</organism>
<keyword evidence="1" id="KW-0812">Transmembrane</keyword>
<evidence type="ECO:0000313" key="3">
    <source>
        <dbReference type="Proteomes" id="UP000003374"/>
    </source>
</evidence>
<keyword evidence="1" id="KW-0472">Membrane</keyword>
<keyword evidence="1" id="KW-1133">Transmembrane helix</keyword>
<dbReference type="eggNOG" id="ENOG50316QI">
    <property type="taxonomic scope" value="Bacteria"/>
</dbReference>
<comment type="caution">
    <text evidence="2">The sequence shown here is derived from an EMBL/GenBank/DDBJ whole genome shotgun (WGS) entry which is preliminary data.</text>
</comment>
<dbReference type="STRING" id="314278.NB231_14036"/>
<proteinExistence type="predicted"/>
<feature type="transmembrane region" description="Helical" evidence="1">
    <location>
        <begin position="7"/>
        <end position="25"/>
    </location>
</feature>
<dbReference type="Proteomes" id="UP000003374">
    <property type="component" value="Unassembled WGS sequence"/>
</dbReference>
<feature type="transmembrane region" description="Helical" evidence="1">
    <location>
        <begin position="102"/>
        <end position="121"/>
    </location>
</feature>
<accession>A4BV33</accession>
<feature type="transmembrane region" description="Helical" evidence="1">
    <location>
        <begin position="70"/>
        <end position="90"/>
    </location>
</feature>
<dbReference type="OrthoDB" id="7272344at2"/>
<evidence type="ECO:0000256" key="1">
    <source>
        <dbReference type="SAM" id="Phobius"/>
    </source>
</evidence>